<dbReference type="GO" id="GO:0030983">
    <property type="term" value="F:mismatched DNA binding"/>
    <property type="evidence" value="ECO:0007669"/>
    <property type="project" value="InterPro"/>
</dbReference>
<evidence type="ECO:0000256" key="10">
    <source>
        <dbReference type="RuleBase" id="RU003756"/>
    </source>
</evidence>
<dbReference type="PROSITE" id="PS00486">
    <property type="entry name" value="DNA_MISMATCH_REPAIR_2"/>
    <property type="match status" value="1"/>
</dbReference>
<dbReference type="SUPFAM" id="SSF48334">
    <property type="entry name" value="DNA repair protein MutS, domain III"/>
    <property type="match status" value="1"/>
</dbReference>
<evidence type="ECO:0000259" key="11">
    <source>
        <dbReference type="PROSITE" id="PS00486"/>
    </source>
</evidence>
<name>A0A1F7WKG9_9BACT</name>
<dbReference type="SUPFAM" id="SSF55271">
    <property type="entry name" value="DNA repair protein MutS, domain I"/>
    <property type="match status" value="1"/>
</dbReference>
<evidence type="ECO:0000256" key="1">
    <source>
        <dbReference type="ARBA" id="ARBA00006271"/>
    </source>
</evidence>
<sequence length="889" mass="98139">MAKTPMMEQYEQIKSRYPGMILFFRVGDFYETFFEDARTAAAELNIVLTARGREEGDPIPLAGVPYHSIENYISRLVRRGYKIAICDQVEDPKEAKGIVKRDVTRVITPGTLTEANYLDETSNNYLAAIYYEKGIFGFAYADISTTDFHVSEFSGDSALRQLLDEIGRVSPPEALVAKELLATPGFELDLKRGNTKALTISAFEDDYPLDYQAAVDFLCSHFGVATLEGFGLNESNSRAATVAACAVVKYLYQTQKNSVAHIRKINLRMERKFMHLDVQSRLSLDIIPSLFGVLNFTKTTMGARLLKSWLESPLCDIAAIEWRQRLAGEFYGDIHLRRRAAECLSGIYDIERIMSRVSLRNCNARDITALKKSFAGIRALAEVIRGAGAAGLGEFFSCVPDFTALSDLIDRAVVDDPPLSLRDGGIIRGGYDAGLDEVNKIAHSSKEWLLNLEQNEQRRSGIKSLKIKYNRVFGYYIEITKANLSSIPDNYIRKQTLANAERFYTPELKEMESMILNADERQKKLEYELFMKLLDEIARHTDEIYAAACAAAVADTLMSFAEAAARYNYAKPEITGGDEIEIIEGRHPVVENRMNYMGFINNDAMLGGAHAHVQILTGPNMAGKSTYIRQVALIVLMAQAGSFVPAKRARLGLCDRIFTRIGASDNLAAGQSTFMVEMIETANILNNATPKSLIILDEVGRGTSTYDGLAIAYSVIEFILSGGGNLLDGARTLFATHYHELTVLDKTFAKVENLNVAVADGDSGVVFLHKILPGPAGRSYGIHVAKIAGLPEQVVDRAAEILRSFEESDEKNNIARLLKKASGARHRIDENQLDLFEAPSAKAPAVPPEVTAIIEKIQKIDINALTPLESLNILSQIAGLASNILIAGK</sequence>
<dbReference type="InterPro" id="IPR007696">
    <property type="entry name" value="DNA_mismatch_repair_MutS_core"/>
</dbReference>
<dbReference type="GO" id="GO:0005829">
    <property type="term" value="C:cytosol"/>
    <property type="evidence" value="ECO:0007669"/>
    <property type="project" value="TreeGrafter"/>
</dbReference>
<evidence type="ECO:0000256" key="7">
    <source>
        <dbReference type="ARBA" id="ARBA00023204"/>
    </source>
</evidence>
<comment type="caution">
    <text evidence="12">The sequence shown here is derived from an EMBL/GenBank/DDBJ whole genome shotgun (WGS) entry which is preliminary data.</text>
</comment>
<evidence type="ECO:0000256" key="4">
    <source>
        <dbReference type="ARBA" id="ARBA00022763"/>
    </source>
</evidence>
<evidence type="ECO:0000313" key="12">
    <source>
        <dbReference type="EMBL" id="OGM03342.1"/>
    </source>
</evidence>
<dbReference type="Pfam" id="PF01624">
    <property type="entry name" value="MutS_I"/>
    <property type="match status" value="1"/>
</dbReference>
<dbReference type="GO" id="GO:0005524">
    <property type="term" value="F:ATP binding"/>
    <property type="evidence" value="ECO:0007669"/>
    <property type="project" value="UniProtKB-UniRule"/>
</dbReference>
<reference evidence="12 13" key="1">
    <citation type="journal article" date="2016" name="Nat. Commun.">
        <title>Thousands of microbial genomes shed light on interconnected biogeochemical processes in an aquifer system.</title>
        <authorList>
            <person name="Anantharaman K."/>
            <person name="Brown C.T."/>
            <person name="Hug L.A."/>
            <person name="Sharon I."/>
            <person name="Castelle C.J."/>
            <person name="Probst A.J."/>
            <person name="Thomas B.C."/>
            <person name="Singh A."/>
            <person name="Wilkins M.J."/>
            <person name="Karaoz U."/>
            <person name="Brodie E.L."/>
            <person name="Williams K.H."/>
            <person name="Hubbard S.S."/>
            <person name="Banfield J.F."/>
        </authorList>
    </citation>
    <scope>NUCLEOTIDE SEQUENCE [LARGE SCALE GENOMIC DNA]</scope>
</reference>
<proteinExistence type="inferred from homology"/>
<dbReference type="Pfam" id="PF05190">
    <property type="entry name" value="MutS_IV"/>
    <property type="match status" value="1"/>
</dbReference>
<dbReference type="EMBL" id="MGFH01000172">
    <property type="protein sequence ID" value="OGM03342.1"/>
    <property type="molecule type" value="Genomic_DNA"/>
</dbReference>
<dbReference type="Gene3D" id="1.10.1420.10">
    <property type="match status" value="2"/>
</dbReference>
<keyword evidence="4 9" id="KW-0227">DNA damage</keyword>
<organism evidence="12 13">
    <name type="scientific">Candidatus Wallbacteria bacterium GWC2_49_35</name>
    <dbReference type="NCBI Taxonomy" id="1817813"/>
    <lineage>
        <taxon>Bacteria</taxon>
        <taxon>Candidatus Walliibacteriota</taxon>
    </lineage>
</organism>
<evidence type="ECO:0000313" key="13">
    <source>
        <dbReference type="Proteomes" id="UP000178735"/>
    </source>
</evidence>
<dbReference type="PANTHER" id="PTHR11361">
    <property type="entry name" value="DNA MISMATCH REPAIR PROTEIN MUTS FAMILY MEMBER"/>
    <property type="match status" value="1"/>
</dbReference>
<dbReference type="GO" id="GO:0006298">
    <property type="term" value="P:mismatch repair"/>
    <property type="evidence" value="ECO:0007669"/>
    <property type="project" value="UniProtKB-UniRule"/>
</dbReference>
<dbReference type="FunFam" id="3.40.50.300:FF:000870">
    <property type="entry name" value="MutS protein homolog 4"/>
    <property type="match status" value="1"/>
</dbReference>
<dbReference type="SMART" id="SM00533">
    <property type="entry name" value="MUTSd"/>
    <property type="match status" value="1"/>
</dbReference>
<dbReference type="HAMAP" id="MF_00096">
    <property type="entry name" value="MutS"/>
    <property type="match status" value="1"/>
</dbReference>
<protein>
    <recommendedName>
        <fullName evidence="2 9">DNA mismatch repair protein MutS</fullName>
    </recommendedName>
</protein>
<dbReference type="InterPro" id="IPR007861">
    <property type="entry name" value="DNA_mismatch_repair_MutS_clamp"/>
</dbReference>
<dbReference type="InterPro" id="IPR016151">
    <property type="entry name" value="DNA_mismatch_repair_MutS_N"/>
</dbReference>
<dbReference type="STRING" id="1817813.A2008_08050"/>
<dbReference type="InterPro" id="IPR027417">
    <property type="entry name" value="P-loop_NTPase"/>
</dbReference>
<dbReference type="PIRSF" id="PIRSF037677">
    <property type="entry name" value="DNA_mis_repair_Msh6"/>
    <property type="match status" value="1"/>
</dbReference>
<evidence type="ECO:0000256" key="8">
    <source>
        <dbReference type="ARBA" id="ARBA00024647"/>
    </source>
</evidence>
<keyword evidence="7 9" id="KW-0234">DNA repair</keyword>
<dbReference type="InterPro" id="IPR045076">
    <property type="entry name" value="MutS"/>
</dbReference>
<evidence type="ECO:0000256" key="3">
    <source>
        <dbReference type="ARBA" id="ARBA00022741"/>
    </source>
</evidence>
<comment type="similarity">
    <text evidence="1 9 10">Belongs to the DNA mismatch repair MutS family.</text>
</comment>
<dbReference type="GO" id="GO:0003684">
    <property type="term" value="F:damaged DNA binding"/>
    <property type="evidence" value="ECO:0007669"/>
    <property type="project" value="UniProtKB-UniRule"/>
</dbReference>
<evidence type="ECO:0000256" key="6">
    <source>
        <dbReference type="ARBA" id="ARBA00023125"/>
    </source>
</evidence>
<dbReference type="InterPro" id="IPR007860">
    <property type="entry name" value="DNA_mmatch_repair_MutS_con_dom"/>
</dbReference>
<dbReference type="InterPro" id="IPR017261">
    <property type="entry name" value="DNA_mismatch_repair_MutS/MSH"/>
</dbReference>
<dbReference type="InterPro" id="IPR007695">
    <property type="entry name" value="DNA_mismatch_repair_MutS-lik_N"/>
</dbReference>
<dbReference type="InterPro" id="IPR036678">
    <property type="entry name" value="MutS_con_dom_sf"/>
</dbReference>
<dbReference type="InterPro" id="IPR005748">
    <property type="entry name" value="DNA_mismatch_repair_MutS"/>
</dbReference>
<accession>A0A1F7WKG9</accession>
<dbReference type="InterPro" id="IPR000432">
    <property type="entry name" value="DNA_mismatch_repair_MutS_C"/>
</dbReference>
<comment type="function">
    <text evidence="8 9">This protein is involved in the repair of mismatches in DNA. It is possible that it carries out the mismatch recognition step. This protein has a weak ATPase activity.</text>
</comment>
<dbReference type="FunFam" id="3.40.1170.10:FF:000001">
    <property type="entry name" value="DNA mismatch repair protein MutS"/>
    <property type="match status" value="1"/>
</dbReference>
<dbReference type="Pfam" id="PF05188">
    <property type="entry name" value="MutS_II"/>
    <property type="match status" value="1"/>
</dbReference>
<gene>
    <name evidence="9" type="primary">mutS</name>
    <name evidence="12" type="ORF">A2008_08050</name>
</gene>
<evidence type="ECO:0000256" key="9">
    <source>
        <dbReference type="HAMAP-Rule" id="MF_00096"/>
    </source>
</evidence>
<evidence type="ECO:0000256" key="5">
    <source>
        <dbReference type="ARBA" id="ARBA00022840"/>
    </source>
</evidence>
<keyword evidence="6 9" id="KW-0238">DNA-binding</keyword>
<dbReference type="Gene3D" id="3.40.50.300">
    <property type="entry name" value="P-loop containing nucleotide triphosphate hydrolases"/>
    <property type="match status" value="1"/>
</dbReference>
<keyword evidence="5 9" id="KW-0067">ATP-binding</keyword>
<dbReference type="SMART" id="SM00534">
    <property type="entry name" value="MUTSac"/>
    <property type="match status" value="1"/>
</dbReference>
<dbReference type="InterPro" id="IPR036187">
    <property type="entry name" value="DNA_mismatch_repair_MutS_sf"/>
</dbReference>
<dbReference type="AlphaFoldDB" id="A0A1F7WKG9"/>
<dbReference type="Pfam" id="PF05192">
    <property type="entry name" value="MutS_III"/>
    <property type="match status" value="1"/>
</dbReference>
<dbReference type="Gene3D" id="3.40.1170.10">
    <property type="entry name" value="DNA repair protein MutS, domain I"/>
    <property type="match status" value="1"/>
</dbReference>
<dbReference type="Pfam" id="PF00488">
    <property type="entry name" value="MutS_V"/>
    <property type="match status" value="1"/>
</dbReference>
<feature type="domain" description="DNA mismatch repair proteins mutS family" evidence="11">
    <location>
        <begin position="692"/>
        <end position="708"/>
    </location>
</feature>
<dbReference type="CDD" id="cd03284">
    <property type="entry name" value="ABC_MutS1"/>
    <property type="match status" value="1"/>
</dbReference>
<dbReference type="SUPFAM" id="SSF53150">
    <property type="entry name" value="DNA repair protein MutS, domain II"/>
    <property type="match status" value="1"/>
</dbReference>
<dbReference type="SUPFAM" id="SSF52540">
    <property type="entry name" value="P-loop containing nucleoside triphosphate hydrolases"/>
    <property type="match status" value="1"/>
</dbReference>
<keyword evidence="3 9" id="KW-0547">Nucleotide-binding</keyword>
<dbReference type="NCBIfam" id="NF003810">
    <property type="entry name" value="PRK05399.1"/>
    <property type="match status" value="1"/>
</dbReference>
<evidence type="ECO:0000256" key="2">
    <source>
        <dbReference type="ARBA" id="ARBA00021982"/>
    </source>
</evidence>
<dbReference type="NCBIfam" id="TIGR01070">
    <property type="entry name" value="mutS1"/>
    <property type="match status" value="1"/>
</dbReference>
<dbReference type="Proteomes" id="UP000178735">
    <property type="component" value="Unassembled WGS sequence"/>
</dbReference>
<dbReference type="GO" id="GO:0140664">
    <property type="term" value="F:ATP-dependent DNA damage sensor activity"/>
    <property type="evidence" value="ECO:0007669"/>
    <property type="project" value="InterPro"/>
</dbReference>
<feature type="binding site" evidence="9">
    <location>
        <begin position="618"/>
        <end position="625"/>
    </location>
    <ligand>
        <name>ATP</name>
        <dbReference type="ChEBI" id="CHEBI:30616"/>
    </ligand>
</feature>
<dbReference type="Gene3D" id="3.30.420.110">
    <property type="entry name" value="MutS, connector domain"/>
    <property type="match status" value="1"/>
</dbReference>
<dbReference type="PANTHER" id="PTHR11361:SF34">
    <property type="entry name" value="DNA MISMATCH REPAIR PROTEIN MSH1, MITOCHONDRIAL"/>
    <property type="match status" value="1"/>
</dbReference>